<evidence type="ECO:0000313" key="2">
    <source>
        <dbReference type="EMBL" id="OOC55681.1"/>
    </source>
</evidence>
<dbReference type="RefSeq" id="WP_077692112.1">
    <property type="nucleotide sequence ID" value="NZ_MCOK01000001.1"/>
</dbReference>
<reference evidence="3" key="1">
    <citation type="submission" date="2016-08" db="EMBL/GenBank/DDBJ databases">
        <authorList>
            <person name="Tokovenko B."/>
            <person name="Kalinowski J."/>
        </authorList>
    </citation>
    <scope>NUCLEOTIDE SEQUENCE [LARGE SCALE GENOMIC DNA]</scope>
    <source>
        <strain evidence="3">UTMC102</strain>
    </source>
</reference>
<protein>
    <recommendedName>
        <fullName evidence="1">Glyoxalase-like domain-containing protein</fullName>
    </recommendedName>
</protein>
<dbReference type="PANTHER" id="PTHR35908:SF1">
    <property type="entry name" value="CONSERVED PROTEIN"/>
    <property type="match status" value="1"/>
</dbReference>
<gene>
    <name evidence="2" type="ORF">NOSIN_19150</name>
</gene>
<feature type="domain" description="Glyoxalase-like" evidence="1">
    <location>
        <begin position="6"/>
        <end position="148"/>
    </location>
</feature>
<dbReference type="Proteomes" id="UP000189004">
    <property type="component" value="Unassembled WGS sequence"/>
</dbReference>
<dbReference type="STRING" id="501010.NOSIN_19150"/>
<sequence length="149" mass="16300">MAVEWQLVVDCAEPIPLARFWAAALEYEPEDNTAIVEYAVAAGMAGEDDYTEVDGRKAWIQAAAIRHPDDPVDEATGAGLGRRVLFKAVPEPKSVKNRLHVDLRVGPGRRDGVVERLEGLGASVVRIVEEHGSSHVTMRDPEGNEFDVQ</sequence>
<dbReference type="AlphaFoldDB" id="A0A1V3C4G8"/>
<name>A0A1V3C4G8_9ACTN</name>
<evidence type="ECO:0000259" key="1">
    <source>
        <dbReference type="Pfam" id="PF18029"/>
    </source>
</evidence>
<dbReference type="InterPro" id="IPR041581">
    <property type="entry name" value="Glyoxalase_6"/>
</dbReference>
<comment type="caution">
    <text evidence="2">The sequence shown here is derived from an EMBL/GenBank/DDBJ whole genome shotgun (WGS) entry which is preliminary data.</text>
</comment>
<dbReference type="SUPFAM" id="SSF54593">
    <property type="entry name" value="Glyoxalase/Bleomycin resistance protein/Dihydroxybiphenyl dioxygenase"/>
    <property type="match status" value="1"/>
</dbReference>
<accession>A0A1V3C4G8</accession>
<keyword evidence="3" id="KW-1185">Reference proteome</keyword>
<organism evidence="2 3">
    <name type="scientific">Nocardiopsis sinuspersici</name>
    <dbReference type="NCBI Taxonomy" id="501010"/>
    <lineage>
        <taxon>Bacteria</taxon>
        <taxon>Bacillati</taxon>
        <taxon>Actinomycetota</taxon>
        <taxon>Actinomycetes</taxon>
        <taxon>Streptosporangiales</taxon>
        <taxon>Nocardiopsidaceae</taxon>
        <taxon>Nocardiopsis</taxon>
    </lineage>
</organism>
<evidence type="ECO:0000313" key="3">
    <source>
        <dbReference type="Proteomes" id="UP000189004"/>
    </source>
</evidence>
<proteinExistence type="predicted"/>
<dbReference type="Gene3D" id="3.10.180.10">
    <property type="entry name" value="2,3-Dihydroxybiphenyl 1,2-Dioxygenase, domain 1"/>
    <property type="match status" value="1"/>
</dbReference>
<dbReference type="InterPro" id="IPR029068">
    <property type="entry name" value="Glyas_Bleomycin-R_OHBP_Dase"/>
</dbReference>
<dbReference type="Pfam" id="PF18029">
    <property type="entry name" value="Glyoxalase_6"/>
    <property type="match status" value="1"/>
</dbReference>
<dbReference type="PANTHER" id="PTHR35908">
    <property type="entry name" value="HYPOTHETICAL FUSION PROTEIN"/>
    <property type="match status" value="1"/>
</dbReference>
<dbReference type="OrthoDB" id="3212826at2"/>
<dbReference type="EMBL" id="MCOK01000001">
    <property type="protein sequence ID" value="OOC55681.1"/>
    <property type="molecule type" value="Genomic_DNA"/>
</dbReference>